<sequence length="96" mass="10742">MCYACGESLSYGYKPGFNDVCDTCGKDLHVCLMCRFYAPGAHWDCAEDVEGPVVDKEKRNHCEFFMLAEKYIDKGKSRGIISGSDAKRKLDALFGE</sequence>
<evidence type="ECO:0000313" key="1">
    <source>
        <dbReference type="EMBL" id="SLM19562.1"/>
    </source>
</evidence>
<organism evidence="1">
    <name type="scientific">uncultured spirochete</name>
    <dbReference type="NCBI Taxonomy" id="156406"/>
    <lineage>
        <taxon>Bacteria</taxon>
        <taxon>Pseudomonadati</taxon>
        <taxon>Spirochaetota</taxon>
        <taxon>Spirochaetia</taxon>
        <taxon>Spirochaetales</taxon>
        <taxon>environmental samples</taxon>
    </lineage>
</organism>
<dbReference type="AlphaFoldDB" id="A0A3P3XTE0"/>
<name>A0A3P3XTE0_9SPIR</name>
<proteinExistence type="predicted"/>
<gene>
    <name evidence="1" type="ORF">SPIRO4BDMA_51077</name>
</gene>
<protein>
    <submittedName>
        <fullName evidence="1">Uncharacterized protein</fullName>
    </submittedName>
</protein>
<reference evidence="1" key="1">
    <citation type="submission" date="2017-02" db="EMBL/GenBank/DDBJ databases">
        <authorList>
            <person name="Regsiter A."/>
            <person name="William W."/>
        </authorList>
    </citation>
    <scope>NUCLEOTIDE SEQUENCE</scope>
    <source>
        <strain evidence="1">BdmA 4</strain>
    </source>
</reference>
<accession>A0A3P3XTE0</accession>
<dbReference type="EMBL" id="FWDO01000005">
    <property type="protein sequence ID" value="SLM19562.1"/>
    <property type="molecule type" value="Genomic_DNA"/>
</dbReference>